<dbReference type="InterPro" id="IPR002347">
    <property type="entry name" value="SDR_fam"/>
</dbReference>
<reference evidence="3 4" key="1">
    <citation type="submission" date="2018-04" db="EMBL/GenBank/DDBJ databases">
        <title>Novel Campyloabacter and Helicobacter Species and Strains.</title>
        <authorList>
            <person name="Mannion A.J."/>
            <person name="Shen Z."/>
            <person name="Fox J.G."/>
        </authorList>
    </citation>
    <scope>NUCLEOTIDE SEQUENCE [LARGE SCALE GENOMIC DNA]</scope>
    <source>
        <strain evidence="3 4">MIT 97-5075</strain>
    </source>
</reference>
<name>A0A3D8J6C4_9HELI</name>
<evidence type="ECO:0000313" key="4">
    <source>
        <dbReference type="Proteomes" id="UP000256424"/>
    </source>
</evidence>
<organism evidence="3 4">
    <name type="scientific">Helicobacter aurati</name>
    <dbReference type="NCBI Taxonomy" id="137778"/>
    <lineage>
        <taxon>Bacteria</taxon>
        <taxon>Pseudomonadati</taxon>
        <taxon>Campylobacterota</taxon>
        <taxon>Epsilonproteobacteria</taxon>
        <taxon>Campylobacterales</taxon>
        <taxon>Helicobacteraceae</taxon>
        <taxon>Helicobacter</taxon>
    </lineage>
</organism>
<keyword evidence="2" id="KW-0560">Oxidoreductase</keyword>
<proteinExistence type="inferred from homology"/>
<dbReference type="PANTHER" id="PTHR43639:SF1">
    <property type="entry name" value="SHORT-CHAIN DEHYDROGENASE_REDUCTASE FAMILY PROTEIN"/>
    <property type="match status" value="1"/>
</dbReference>
<dbReference type="InterPro" id="IPR020904">
    <property type="entry name" value="Sc_DH/Rdtase_CS"/>
</dbReference>
<dbReference type="Pfam" id="PF13561">
    <property type="entry name" value="adh_short_C2"/>
    <property type="match status" value="1"/>
</dbReference>
<dbReference type="InterPro" id="IPR036291">
    <property type="entry name" value="NAD(P)-bd_dom_sf"/>
</dbReference>
<sequence>MQDSKNQSSMLDSSYSERALHHVKTAPNDTVYINAVIHIAGIAQFNAIKHFCFSECERMFRVNVFSICEIIKALSSKLHRKHLRNIIFLSSISAHRGYKAMGLYGASKAGLCSLARSLSVELAPYTQVNSVVLAGIRTSGTEFLYTDSFIEKMDTIYPLGQGTIQDVANLIEFLHSKSRWISGQNIFLDGAMGMAGQQ</sequence>
<evidence type="ECO:0000256" key="1">
    <source>
        <dbReference type="ARBA" id="ARBA00006484"/>
    </source>
</evidence>
<dbReference type="PRINTS" id="PR00081">
    <property type="entry name" value="GDHRDH"/>
</dbReference>
<comment type="caution">
    <text evidence="3">The sequence shown here is derived from an EMBL/GenBank/DDBJ whole genome shotgun (WGS) entry which is preliminary data.</text>
</comment>
<dbReference type="Proteomes" id="UP000256424">
    <property type="component" value="Unassembled WGS sequence"/>
</dbReference>
<keyword evidence="4" id="KW-1185">Reference proteome</keyword>
<comment type="similarity">
    <text evidence="1">Belongs to the short-chain dehydrogenases/reductases (SDR) family.</text>
</comment>
<dbReference type="EMBL" id="NXLW01000003">
    <property type="protein sequence ID" value="RDU73057.1"/>
    <property type="molecule type" value="Genomic_DNA"/>
</dbReference>
<accession>A0A3D8J6C4</accession>
<evidence type="ECO:0000256" key="2">
    <source>
        <dbReference type="ARBA" id="ARBA00023002"/>
    </source>
</evidence>
<dbReference type="RefSeq" id="WP_104763230.1">
    <property type="nucleotide sequence ID" value="NZ_FZPM01000017.1"/>
</dbReference>
<protein>
    <submittedName>
        <fullName evidence="3">SDR family NAD(P)-dependent oxidoreductase</fullName>
    </submittedName>
</protein>
<dbReference type="PROSITE" id="PS00061">
    <property type="entry name" value="ADH_SHORT"/>
    <property type="match status" value="1"/>
</dbReference>
<dbReference type="GO" id="GO:0016491">
    <property type="term" value="F:oxidoreductase activity"/>
    <property type="evidence" value="ECO:0007669"/>
    <property type="project" value="UniProtKB-KW"/>
</dbReference>
<dbReference type="SUPFAM" id="SSF51735">
    <property type="entry name" value="NAD(P)-binding Rossmann-fold domains"/>
    <property type="match status" value="1"/>
</dbReference>
<dbReference type="Gene3D" id="3.40.50.720">
    <property type="entry name" value="NAD(P)-binding Rossmann-like Domain"/>
    <property type="match status" value="1"/>
</dbReference>
<dbReference type="AlphaFoldDB" id="A0A3D8J6C4"/>
<evidence type="ECO:0000313" key="3">
    <source>
        <dbReference type="EMBL" id="RDU73057.1"/>
    </source>
</evidence>
<gene>
    <name evidence="3" type="ORF">CQA66_02140</name>
</gene>
<dbReference type="OrthoDB" id="5322999at2"/>
<dbReference type="PANTHER" id="PTHR43639">
    <property type="entry name" value="OXIDOREDUCTASE, SHORT-CHAIN DEHYDROGENASE/REDUCTASE FAMILY (AFU_ORTHOLOGUE AFUA_5G02870)"/>
    <property type="match status" value="1"/>
</dbReference>
<dbReference type="CDD" id="cd05233">
    <property type="entry name" value="SDR_c"/>
    <property type="match status" value="1"/>
</dbReference>